<protein>
    <submittedName>
        <fullName evidence="2">Uncharacterized protein</fullName>
    </submittedName>
</protein>
<name>A0A084Y3M1_9PROT</name>
<evidence type="ECO:0000313" key="2">
    <source>
        <dbReference type="EMBL" id="KFB69315.1"/>
    </source>
</evidence>
<feature type="compositionally biased region" description="Polar residues" evidence="1">
    <location>
        <begin position="94"/>
        <end position="113"/>
    </location>
</feature>
<sequence length="147" mass="14937">MASMLISDSLATSAWMVARACTANTAGPAICRWAAGTPAAARAAANCTRKTSSAWACASVSEPRAAVCASSTARSPSRDDQTPARLAGWAPASSPKSRPISSPVGSCGSSRLTSRPAGEDRRSMLSAIAARRPATEKRSGVTAGLSR</sequence>
<accession>A0A084Y3M1</accession>
<evidence type="ECO:0000256" key="1">
    <source>
        <dbReference type="SAM" id="MobiDB-lite"/>
    </source>
</evidence>
<comment type="caution">
    <text evidence="2">The sequence shown here is derived from an EMBL/GenBank/DDBJ whole genome shotgun (WGS) entry which is preliminary data.</text>
</comment>
<reference evidence="2 3" key="1">
    <citation type="submission" date="2014-07" db="EMBL/GenBank/DDBJ databases">
        <title>Expanding our view of genomic diversity in Candidatus Accumulibacter clades.</title>
        <authorList>
            <person name="Skennerton C.T."/>
            <person name="Barr J.J."/>
            <person name="Slater F.R."/>
            <person name="Bond P.L."/>
            <person name="Tyson G.W."/>
        </authorList>
    </citation>
    <scope>NUCLEOTIDE SEQUENCE [LARGE SCALE GENOMIC DNA]</scope>
    <source>
        <strain evidence="3">SK-01</strain>
    </source>
</reference>
<organism evidence="2 3">
    <name type="scientific">Candidatus Accumulibacter vicinus</name>
    <dbReference type="NCBI Taxonomy" id="2954382"/>
    <lineage>
        <taxon>Bacteria</taxon>
        <taxon>Pseudomonadati</taxon>
        <taxon>Pseudomonadota</taxon>
        <taxon>Betaproteobacteria</taxon>
        <taxon>Candidatus Accumulibacter</taxon>
    </lineage>
</organism>
<dbReference type="Proteomes" id="UP000019812">
    <property type="component" value="Unassembled WGS sequence"/>
</dbReference>
<proteinExistence type="predicted"/>
<gene>
    <name evidence="2" type="ORF">CAPSK01_001061</name>
</gene>
<evidence type="ECO:0000313" key="3">
    <source>
        <dbReference type="Proteomes" id="UP000019812"/>
    </source>
</evidence>
<feature type="region of interest" description="Disordered" evidence="1">
    <location>
        <begin position="69"/>
        <end position="147"/>
    </location>
</feature>
<dbReference type="EMBL" id="JDSS02000016">
    <property type="protein sequence ID" value="KFB69315.1"/>
    <property type="molecule type" value="Genomic_DNA"/>
</dbReference>
<dbReference type="AlphaFoldDB" id="A0A084Y3M1"/>